<keyword evidence="4" id="KW-0597">Phosphoprotein</keyword>
<dbReference type="Gene3D" id="1.10.10.10">
    <property type="entry name" value="Winged helix-like DNA-binding domain superfamily/Winged helix DNA-binding domain"/>
    <property type="match status" value="1"/>
</dbReference>
<feature type="modified residue" description="4-aspartylphosphate" evidence="4">
    <location>
        <position position="56"/>
    </location>
</feature>
<dbReference type="GO" id="GO:0003677">
    <property type="term" value="F:DNA binding"/>
    <property type="evidence" value="ECO:0007669"/>
    <property type="project" value="UniProtKB-KW"/>
</dbReference>
<dbReference type="PROSITE" id="PS50043">
    <property type="entry name" value="HTH_LUXR_2"/>
    <property type="match status" value="1"/>
</dbReference>
<dbReference type="EMBL" id="WISP01000049">
    <property type="protein sequence ID" value="MQW03296.1"/>
    <property type="molecule type" value="Genomic_DNA"/>
</dbReference>
<dbReference type="InterPro" id="IPR011006">
    <property type="entry name" value="CheY-like_superfamily"/>
</dbReference>
<dbReference type="InterPro" id="IPR001789">
    <property type="entry name" value="Sig_transdc_resp-reg_receiver"/>
</dbReference>
<dbReference type="PANTHER" id="PTHR44688:SF16">
    <property type="entry name" value="DNA-BINDING TRANSCRIPTIONAL ACTIVATOR DEVR_DOSR"/>
    <property type="match status" value="1"/>
</dbReference>
<dbReference type="PANTHER" id="PTHR44688">
    <property type="entry name" value="DNA-BINDING TRANSCRIPTIONAL ACTIVATOR DEVR_DOSR"/>
    <property type="match status" value="1"/>
</dbReference>
<dbReference type="AlphaFoldDB" id="A0A6A7ZKC2"/>
<dbReference type="CDD" id="cd06170">
    <property type="entry name" value="LuxR_C_like"/>
    <property type="match status" value="1"/>
</dbReference>
<organism evidence="7">
    <name type="scientific">Rhizobium meliloti</name>
    <name type="common">Ensifer meliloti</name>
    <name type="synonym">Sinorhizobium meliloti</name>
    <dbReference type="NCBI Taxonomy" id="382"/>
    <lineage>
        <taxon>Bacteria</taxon>
        <taxon>Pseudomonadati</taxon>
        <taxon>Pseudomonadota</taxon>
        <taxon>Alphaproteobacteria</taxon>
        <taxon>Hyphomicrobiales</taxon>
        <taxon>Rhizobiaceae</taxon>
        <taxon>Sinorhizobium/Ensifer group</taxon>
        <taxon>Sinorhizobium</taxon>
    </lineage>
</organism>
<evidence type="ECO:0000313" key="7">
    <source>
        <dbReference type="EMBL" id="MQW03296.1"/>
    </source>
</evidence>
<evidence type="ECO:0000256" key="4">
    <source>
        <dbReference type="PROSITE-ProRule" id="PRU00169"/>
    </source>
</evidence>
<dbReference type="Gene3D" id="3.40.50.2300">
    <property type="match status" value="1"/>
</dbReference>
<dbReference type="Pfam" id="PF00072">
    <property type="entry name" value="Response_reg"/>
    <property type="match status" value="1"/>
</dbReference>
<feature type="domain" description="Response regulatory" evidence="6">
    <location>
        <begin position="7"/>
        <end position="121"/>
    </location>
</feature>
<dbReference type="SUPFAM" id="SSF52172">
    <property type="entry name" value="CheY-like"/>
    <property type="match status" value="1"/>
</dbReference>
<dbReference type="SUPFAM" id="SSF46894">
    <property type="entry name" value="C-terminal effector domain of the bipartite response regulators"/>
    <property type="match status" value="1"/>
</dbReference>
<dbReference type="InterPro" id="IPR016032">
    <property type="entry name" value="Sig_transdc_resp-reg_C-effctor"/>
</dbReference>
<dbReference type="PROSITE" id="PS50110">
    <property type="entry name" value="RESPONSE_REGULATORY"/>
    <property type="match status" value="1"/>
</dbReference>
<dbReference type="PRINTS" id="PR00038">
    <property type="entry name" value="HTHLUXR"/>
</dbReference>
<keyword evidence="3" id="KW-0804">Transcription</keyword>
<evidence type="ECO:0000259" key="6">
    <source>
        <dbReference type="PROSITE" id="PS50110"/>
    </source>
</evidence>
<accession>A0A6A7ZKC2</accession>
<evidence type="ECO:0000259" key="5">
    <source>
        <dbReference type="PROSITE" id="PS50043"/>
    </source>
</evidence>
<evidence type="ECO:0000256" key="3">
    <source>
        <dbReference type="ARBA" id="ARBA00023163"/>
    </source>
</evidence>
<proteinExistence type="predicted"/>
<dbReference type="GO" id="GO:0006355">
    <property type="term" value="P:regulation of DNA-templated transcription"/>
    <property type="evidence" value="ECO:0007669"/>
    <property type="project" value="InterPro"/>
</dbReference>
<protein>
    <submittedName>
        <fullName evidence="7">Response regulator</fullName>
    </submittedName>
</protein>
<gene>
    <name evidence="7" type="ORF">GHK45_05570</name>
</gene>
<keyword evidence="2" id="KW-0238">DNA-binding</keyword>
<evidence type="ECO:0000256" key="1">
    <source>
        <dbReference type="ARBA" id="ARBA00023015"/>
    </source>
</evidence>
<dbReference type="Pfam" id="PF00196">
    <property type="entry name" value="GerE"/>
    <property type="match status" value="1"/>
</dbReference>
<dbReference type="InterPro" id="IPR000792">
    <property type="entry name" value="Tscrpt_reg_LuxR_C"/>
</dbReference>
<reference evidence="7" key="1">
    <citation type="journal article" date="2013" name="Genome Biol.">
        <title>Comparative genomics of the core and accessory genomes of 48 Sinorhizobium strains comprising five genospecies.</title>
        <authorList>
            <person name="Sugawara M."/>
            <person name="Epstein B."/>
            <person name="Badgley B.D."/>
            <person name="Unno T."/>
            <person name="Xu L."/>
            <person name="Reese J."/>
            <person name="Gyaneshwar P."/>
            <person name="Denny R."/>
            <person name="Mudge J."/>
            <person name="Bharti A.K."/>
            <person name="Farmer A.D."/>
            <person name="May G.D."/>
            <person name="Woodward J.E."/>
            <person name="Medigue C."/>
            <person name="Vallenet D."/>
            <person name="Lajus A."/>
            <person name="Rouy Z."/>
            <person name="Martinez-Vaz B."/>
            <person name="Tiffin P."/>
            <person name="Young N.D."/>
            <person name="Sadowsky M.J."/>
        </authorList>
    </citation>
    <scope>NUCLEOTIDE SEQUENCE</scope>
    <source>
        <strain evidence="7">M30</strain>
    </source>
</reference>
<dbReference type="SMART" id="SM00448">
    <property type="entry name" value="REC"/>
    <property type="match status" value="1"/>
</dbReference>
<dbReference type="GO" id="GO:0000160">
    <property type="term" value="P:phosphorelay signal transduction system"/>
    <property type="evidence" value="ECO:0007669"/>
    <property type="project" value="InterPro"/>
</dbReference>
<dbReference type="InterPro" id="IPR036388">
    <property type="entry name" value="WH-like_DNA-bd_sf"/>
</dbReference>
<dbReference type="SMART" id="SM00421">
    <property type="entry name" value="HTH_LUXR"/>
    <property type="match status" value="1"/>
</dbReference>
<evidence type="ECO:0000256" key="2">
    <source>
        <dbReference type="ARBA" id="ARBA00023125"/>
    </source>
</evidence>
<sequence length="207" mass="22361">MSQVPPVVFVVDDDISVRESLELLIRSAGWLPKLCASARDFLSLPQVVAPSCLILDVNLPDLSGLDLQKLVSPERTHMPIIFVTGFGDVPTTVAAMKAGAIEVLTKPFRDDVLLAVVEQALERSRTALALGSELQVIQDCHASLSRREREVLTLVVTGLMNKQVGFELGISEITVKAHRGQVMRKMRAKSLADLINMAAKLGLGPAG</sequence>
<keyword evidence="1" id="KW-0805">Transcription regulation</keyword>
<feature type="domain" description="HTH luxR-type" evidence="5">
    <location>
        <begin position="137"/>
        <end position="202"/>
    </location>
</feature>
<comment type="caution">
    <text evidence="7">The sequence shown here is derived from an EMBL/GenBank/DDBJ whole genome shotgun (WGS) entry which is preliminary data.</text>
</comment>
<name>A0A6A7ZKC2_RHIML</name>